<name>A0ACB0MDQ9_TRIPR</name>
<sequence>MWPGTGNGNFTVASAYRLPQSDVDNDSLHVHRKHVWKLEIHQRVESILHVMRDFPLAMVLWMHVPMNLRTGFFNSNLHEWIELNLNCSTKVDNIIKVECFVVFSLSLFVDVE</sequence>
<accession>A0ACB0MDQ9</accession>
<dbReference type="EMBL" id="CASHSV030000823">
    <property type="protein sequence ID" value="CAJ2679049.1"/>
    <property type="molecule type" value="Genomic_DNA"/>
</dbReference>
<reference evidence="1" key="1">
    <citation type="submission" date="2023-10" db="EMBL/GenBank/DDBJ databases">
        <authorList>
            <person name="Rodriguez Cubillos JULIANA M."/>
            <person name="De Vega J."/>
        </authorList>
    </citation>
    <scope>NUCLEOTIDE SEQUENCE</scope>
</reference>
<proteinExistence type="predicted"/>
<dbReference type="Proteomes" id="UP001177021">
    <property type="component" value="Unassembled WGS sequence"/>
</dbReference>
<keyword evidence="2" id="KW-1185">Reference proteome</keyword>
<gene>
    <name evidence="1" type="ORF">MILVUS5_LOCUS41234</name>
</gene>
<organism evidence="1 2">
    <name type="scientific">Trifolium pratense</name>
    <name type="common">Red clover</name>
    <dbReference type="NCBI Taxonomy" id="57577"/>
    <lineage>
        <taxon>Eukaryota</taxon>
        <taxon>Viridiplantae</taxon>
        <taxon>Streptophyta</taxon>
        <taxon>Embryophyta</taxon>
        <taxon>Tracheophyta</taxon>
        <taxon>Spermatophyta</taxon>
        <taxon>Magnoliopsida</taxon>
        <taxon>eudicotyledons</taxon>
        <taxon>Gunneridae</taxon>
        <taxon>Pentapetalae</taxon>
        <taxon>rosids</taxon>
        <taxon>fabids</taxon>
        <taxon>Fabales</taxon>
        <taxon>Fabaceae</taxon>
        <taxon>Papilionoideae</taxon>
        <taxon>50 kb inversion clade</taxon>
        <taxon>NPAAA clade</taxon>
        <taxon>Hologalegina</taxon>
        <taxon>IRL clade</taxon>
        <taxon>Trifolieae</taxon>
        <taxon>Trifolium</taxon>
    </lineage>
</organism>
<evidence type="ECO:0000313" key="1">
    <source>
        <dbReference type="EMBL" id="CAJ2679049.1"/>
    </source>
</evidence>
<comment type="caution">
    <text evidence="1">The sequence shown here is derived from an EMBL/GenBank/DDBJ whole genome shotgun (WGS) entry which is preliminary data.</text>
</comment>
<evidence type="ECO:0000313" key="2">
    <source>
        <dbReference type="Proteomes" id="UP001177021"/>
    </source>
</evidence>
<protein>
    <submittedName>
        <fullName evidence="1">Uncharacterized protein</fullName>
    </submittedName>
</protein>